<proteinExistence type="predicted"/>
<dbReference type="SUPFAM" id="SSF52540">
    <property type="entry name" value="P-loop containing nucleoside triphosphate hydrolases"/>
    <property type="match status" value="1"/>
</dbReference>
<dbReference type="Pfam" id="PF23559">
    <property type="entry name" value="WHD_DRP"/>
    <property type="match status" value="1"/>
</dbReference>
<evidence type="ECO:0000256" key="2">
    <source>
        <dbReference type="ARBA" id="ARBA00022741"/>
    </source>
</evidence>
<evidence type="ECO:0000259" key="5">
    <source>
        <dbReference type="Pfam" id="PF18052"/>
    </source>
</evidence>
<dbReference type="InterPro" id="IPR032675">
    <property type="entry name" value="LRR_dom_sf"/>
</dbReference>
<evidence type="ECO:0000259" key="6">
    <source>
        <dbReference type="Pfam" id="PF23559"/>
    </source>
</evidence>
<dbReference type="Gene3D" id="3.80.10.10">
    <property type="entry name" value="Ribonuclease Inhibitor"/>
    <property type="match status" value="1"/>
</dbReference>
<name>A0ABU6UAU3_9FABA</name>
<dbReference type="InterPro" id="IPR027417">
    <property type="entry name" value="P-loop_NTPase"/>
</dbReference>
<dbReference type="PANTHER" id="PTHR23155:SF1193">
    <property type="entry name" value="DISEASE RESISTANCE PROTEIN RPP13-RELATED"/>
    <property type="match status" value="1"/>
</dbReference>
<gene>
    <name evidence="8" type="ORF">PIB30_026592</name>
</gene>
<evidence type="ECO:0000313" key="8">
    <source>
        <dbReference type="EMBL" id="MED6157780.1"/>
    </source>
</evidence>
<dbReference type="InterPro" id="IPR044974">
    <property type="entry name" value="Disease_R_plants"/>
</dbReference>
<feature type="domain" description="NB-ARC" evidence="4">
    <location>
        <begin position="200"/>
        <end position="368"/>
    </location>
</feature>
<dbReference type="InterPro" id="IPR042197">
    <property type="entry name" value="Apaf_helical"/>
</dbReference>
<evidence type="ECO:0000256" key="3">
    <source>
        <dbReference type="ARBA" id="ARBA00022821"/>
    </source>
</evidence>
<dbReference type="CDD" id="cd14798">
    <property type="entry name" value="RX-CC_like"/>
    <property type="match status" value="1"/>
</dbReference>
<dbReference type="PRINTS" id="PR00364">
    <property type="entry name" value="DISEASERSIST"/>
</dbReference>
<feature type="domain" description="Disease resistance protein winged helix" evidence="6">
    <location>
        <begin position="454"/>
        <end position="511"/>
    </location>
</feature>
<evidence type="ECO:0000313" key="9">
    <source>
        <dbReference type="Proteomes" id="UP001341840"/>
    </source>
</evidence>
<keyword evidence="1" id="KW-0677">Repeat</keyword>
<organism evidence="8 9">
    <name type="scientific">Stylosanthes scabra</name>
    <dbReference type="NCBI Taxonomy" id="79078"/>
    <lineage>
        <taxon>Eukaryota</taxon>
        <taxon>Viridiplantae</taxon>
        <taxon>Streptophyta</taxon>
        <taxon>Embryophyta</taxon>
        <taxon>Tracheophyta</taxon>
        <taxon>Spermatophyta</taxon>
        <taxon>Magnoliopsida</taxon>
        <taxon>eudicotyledons</taxon>
        <taxon>Gunneridae</taxon>
        <taxon>Pentapetalae</taxon>
        <taxon>rosids</taxon>
        <taxon>fabids</taxon>
        <taxon>Fabales</taxon>
        <taxon>Fabaceae</taxon>
        <taxon>Papilionoideae</taxon>
        <taxon>50 kb inversion clade</taxon>
        <taxon>dalbergioids sensu lato</taxon>
        <taxon>Dalbergieae</taxon>
        <taxon>Pterocarpus clade</taxon>
        <taxon>Stylosanthes</taxon>
    </lineage>
</organism>
<comment type="caution">
    <text evidence="8">The sequence shown here is derived from an EMBL/GenBank/DDBJ whole genome shotgun (WGS) entry which is preliminary data.</text>
</comment>
<dbReference type="Pfam" id="PF18052">
    <property type="entry name" value="Rx_N"/>
    <property type="match status" value="1"/>
</dbReference>
<sequence>MSCFMWMIEKEQLLWVPGASSNNFMDWDWKMVDSSVVTFVLANLSRLVDSEVTILSGVKDQIRSLSDELKFMNIFIKSSEGKQHDSVVREVVNQIRDVAYEAEDVVDSYVINVNKQRSRNMLSKFFHVKDHVMMLHEVNAQMQDIKSRIDEIYQNKSKYGIQQGDFQSPTQNKDFARDLLLARRRDVEEEEVVGLVHDSNEVISQLERGYSSRRVVCISGMGGLGKTTLARKIYNNKKIKSMFPCCMWGLGSNDFRAQELYMNLLKLLDLPAEEFKDLTDQEKMKRKVRECMSGKKYLLVLDDIWKTQVWDELQEAFPDDNNGSRILITTRVEEISYYTRATFTYRLPFLDQSQSWELFCKKVFCKEKCLHELETLGREMANACKGLPLAIVVLAGIVAKKERSPREWHKIKNHVSWHFDQEGYRTVSDILKLSYDDLPQALRPCFLYLGVYPEGFIQANEVGPSNSPELEDIADMYLDKLVERSLVQVASRRSDGGVKTCRVHDLLRDLCILESRENKFMEVCRELDTSKCNPRRMSLQYTRTQIWSSEKGQSHTHTRSLLLFGEWIKDQTKGWSQVRNNFKLARVLDMNRMVLYSSPSGLKTLIHIRYLKVKIDIFRVANDVLTSVCNLWNLETLYLWVDRPEGWGDSFILPAKLWKLKSLRHIYLKYDKVFLLSPSSFIAGVSVSKMKNGETRVENLQTLCNIHLYTRVANILNEGMFSNLKKLTLCGTKEGKQEEEEELLGKALQCLNKLVTLKLIAIWEIPLDPNVFPTSLTKITIKGFFEKDSRFIKTLGQLPNLQILKLCYGKILEDVNCAAGDFPQLQFLHVEAGYSHLPGNTGRWKIEQGAMPHIQHCFCNISSQDMDRLGIRHYKTQTRTRT</sequence>
<feature type="domain" description="Disease resistance N-terminal" evidence="5">
    <location>
        <begin position="36"/>
        <end position="127"/>
    </location>
</feature>
<accession>A0ABU6UAU3</accession>
<evidence type="ECO:0000259" key="7">
    <source>
        <dbReference type="Pfam" id="PF23598"/>
    </source>
</evidence>
<dbReference type="InterPro" id="IPR041118">
    <property type="entry name" value="Rx_N"/>
</dbReference>
<dbReference type="EMBL" id="JASCZI010120929">
    <property type="protein sequence ID" value="MED6157780.1"/>
    <property type="molecule type" value="Genomic_DNA"/>
</dbReference>
<keyword evidence="3" id="KW-0611">Plant defense</keyword>
<evidence type="ECO:0000256" key="1">
    <source>
        <dbReference type="ARBA" id="ARBA00022737"/>
    </source>
</evidence>
<dbReference type="InterPro" id="IPR002182">
    <property type="entry name" value="NB-ARC"/>
</dbReference>
<dbReference type="InterPro" id="IPR055414">
    <property type="entry name" value="LRR_R13L4/SHOC2-like"/>
</dbReference>
<dbReference type="PANTHER" id="PTHR23155">
    <property type="entry name" value="DISEASE RESISTANCE PROTEIN RP"/>
    <property type="match status" value="1"/>
</dbReference>
<dbReference type="Gene3D" id="3.40.50.300">
    <property type="entry name" value="P-loop containing nucleotide triphosphate hydrolases"/>
    <property type="match status" value="1"/>
</dbReference>
<dbReference type="InterPro" id="IPR058922">
    <property type="entry name" value="WHD_DRP"/>
</dbReference>
<keyword evidence="9" id="KW-1185">Reference proteome</keyword>
<dbReference type="Proteomes" id="UP001341840">
    <property type="component" value="Unassembled WGS sequence"/>
</dbReference>
<dbReference type="Gene3D" id="1.10.8.430">
    <property type="entry name" value="Helical domain of apoptotic protease-activating factors"/>
    <property type="match status" value="1"/>
</dbReference>
<dbReference type="Gene3D" id="1.20.5.4130">
    <property type="match status" value="1"/>
</dbReference>
<protein>
    <submittedName>
        <fullName evidence="8">Uncharacterized protein</fullName>
    </submittedName>
</protein>
<dbReference type="SUPFAM" id="SSF52058">
    <property type="entry name" value="L domain-like"/>
    <property type="match status" value="1"/>
</dbReference>
<dbReference type="Pfam" id="PF00931">
    <property type="entry name" value="NB-ARC"/>
    <property type="match status" value="1"/>
</dbReference>
<reference evidence="8 9" key="1">
    <citation type="journal article" date="2023" name="Plants (Basel)">
        <title>Bridging the Gap: Combining Genomics and Transcriptomics Approaches to Understand Stylosanthes scabra, an Orphan Legume from the Brazilian Caatinga.</title>
        <authorList>
            <person name="Ferreira-Neto J.R.C."/>
            <person name="da Silva M.D."/>
            <person name="Binneck E."/>
            <person name="de Melo N.F."/>
            <person name="da Silva R.H."/>
            <person name="de Melo A.L.T.M."/>
            <person name="Pandolfi V."/>
            <person name="Bustamante F.O."/>
            <person name="Brasileiro-Vidal A.C."/>
            <person name="Benko-Iseppon A.M."/>
        </authorList>
    </citation>
    <scope>NUCLEOTIDE SEQUENCE [LARGE SCALE GENOMIC DNA]</scope>
    <source>
        <tissue evidence="8">Leaves</tissue>
    </source>
</reference>
<keyword evidence="2" id="KW-0547">Nucleotide-binding</keyword>
<dbReference type="Pfam" id="PF23598">
    <property type="entry name" value="LRR_14"/>
    <property type="match status" value="1"/>
</dbReference>
<feature type="domain" description="Disease resistance R13L4/SHOC-2-like LRR" evidence="7">
    <location>
        <begin position="557"/>
        <end position="860"/>
    </location>
</feature>
<evidence type="ECO:0000259" key="4">
    <source>
        <dbReference type="Pfam" id="PF00931"/>
    </source>
</evidence>
<dbReference type="InterPro" id="IPR038005">
    <property type="entry name" value="RX-like_CC"/>
</dbReference>